<protein>
    <submittedName>
        <fullName evidence="1">Putative sporulation protein YyaC</fullName>
    </submittedName>
</protein>
<dbReference type="RefSeq" id="WP_072992581.1">
    <property type="nucleotide sequence ID" value="NZ_FQZB01000020.1"/>
</dbReference>
<dbReference type="EMBL" id="FQZB01000020">
    <property type="protein sequence ID" value="SHK57269.1"/>
    <property type="molecule type" value="Genomic_DNA"/>
</dbReference>
<reference evidence="1 2" key="1">
    <citation type="submission" date="2016-11" db="EMBL/GenBank/DDBJ databases">
        <authorList>
            <person name="Jaros S."/>
            <person name="Januszkiewicz K."/>
            <person name="Wedrychowicz H."/>
        </authorList>
    </citation>
    <scope>NUCLEOTIDE SEQUENCE [LARGE SCALE GENOMIC DNA]</scope>
    <source>
        <strain evidence="1 2">DSM 21758</strain>
    </source>
</reference>
<proteinExistence type="predicted"/>
<dbReference type="InterPro" id="IPR023430">
    <property type="entry name" value="Pept_HybD-like_dom_sf"/>
</dbReference>
<evidence type="ECO:0000313" key="2">
    <source>
        <dbReference type="Proteomes" id="UP000184310"/>
    </source>
</evidence>
<keyword evidence="2" id="KW-1185">Reference proteome</keyword>
<dbReference type="SUPFAM" id="SSF53163">
    <property type="entry name" value="HybD-like"/>
    <property type="match status" value="1"/>
</dbReference>
<dbReference type="InterPro" id="IPR009665">
    <property type="entry name" value="YyaC"/>
</dbReference>
<dbReference type="NCBIfam" id="TIGR02841">
    <property type="entry name" value="spore_YyaC"/>
    <property type="match status" value="1"/>
</dbReference>
<dbReference type="OrthoDB" id="9815953at2"/>
<evidence type="ECO:0000313" key="1">
    <source>
        <dbReference type="EMBL" id="SHK57269.1"/>
    </source>
</evidence>
<dbReference type="Proteomes" id="UP000184310">
    <property type="component" value="Unassembled WGS sequence"/>
</dbReference>
<accession>A0A1M6TK42</accession>
<gene>
    <name evidence="1" type="ORF">SAMN02745163_04062</name>
</gene>
<dbReference type="STRING" id="1121302.SAMN02745163_04062"/>
<dbReference type="Pfam" id="PF06866">
    <property type="entry name" value="DUF1256"/>
    <property type="match status" value="1"/>
</dbReference>
<dbReference type="AlphaFoldDB" id="A0A1M6TK42"/>
<name>A0A1M6TK42_9CLOT</name>
<sequence length="199" mass="21885">MQSKFVVDATDVDASFRIRDYLHKILLPIFKEHRSVVFICIGTDRSTGDALGPLVGEKLKYLPRNDVYIYGNLENPVHAKNIEDILVEINTKLPNAYIVAIDACLGALENVGKIFISEKPIYPGMAVNKKLPPVGDLSIVGIVNISGSLEFMVLQNTRLHTVMKLADSISIGISHCILKCIGKKKNIINATIEGIINTN</sequence>
<organism evidence="1 2">
    <name type="scientific">Clostridium cavendishii DSM 21758</name>
    <dbReference type="NCBI Taxonomy" id="1121302"/>
    <lineage>
        <taxon>Bacteria</taxon>
        <taxon>Bacillati</taxon>
        <taxon>Bacillota</taxon>
        <taxon>Clostridia</taxon>
        <taxon>Eubacteriales</taxon>
        <taxon>Clostridiaceae</taxon>
        <taxon>Clostridium</taxon>
    </lineage>
</organism>